<dbReference type="EMBL" id="LSSN01002368">
    <property type="protein sequence ID" value="OMJ16346.1"/>
    <property type="molecule type" value="Genomic_DNA"/>
</dbReference>
<feature type="region of interest" description="Disordered" evidence="1">
    <location>
        <begin position="546"/>
        <end position="578"/>
    </location>
</feature>
<reference evidence="2 3" key="1">
    <citation type="submission" date="2017-01" db="EMBL/GenBank/DDBJ databases">
        <authorList>
            <person name="Mah S.A."/>
            <person name="Swanson W.J."/>
            <person name="Moy G.W."/>
            <person name="Vacquier V.D."/>
        </authorList>
    </citation>
    <scope>NUCLEOTIDE SEQUENCE [LARGE SCALE GENOMIC DNA]</scope>
    <source>
        <strain evidence="2 3">GSMNP</strain>
    </source>
</reference>
<evidence type="ECO:0000313" key="2">
    <source>
        <dbReference type="EMBL" id="OMJ16346.1"/>
    </source>
</evidence>
<evidence type="ECO:0000313" key="3">
    <source>
        <dbReference type="Proteomes" id="UP000187283"/>
    </source>
</evidence>
<protein>
    <submittedName>
        <fullName evidence="2">WD repeat-containing protein mio</fullName>
    </submittedName>
</protein>
<dbReference type="InterPro" id="IPR036322">
    <property type="entry name" value="WD40_repeat_dom_sf"/>
</dbReference>
<keyword evidence="3" id="KW-1185">Reference proteome</keyword>
<dbReference type="Proteomes" id="UP000187283">
    <property type="component" value="Unassembled WGS sequence"/>
</dbReference>
<sequence>MNSFYQKNKVKCSPIENDNRVLICSSNKIELLNINEGLQVTNNDLFFEKLDEIYFDSELSCFSWGKKSFCGYSVIAAGSRNGAVELCFIDEIKCNSKKYSSFRKGKSVVFSDFFLKEKIKIFSDSGRKANDISFNSVDHSRVVVGERLKTVSDFVYEPFSIKSVAWLPRNPYCVVAGASNDKKSIRMYDTNCPGISQSVAFYENTTFENKDVCAIHGIEFDPFNSFRFMANDRNKTIKFYDLRWPFSSLVLDVGNVVGSNIIESHYCKDRKGVISVLGTNRNNISVWEIDQSREKNGFTKQNPRNFALDEAQASSTINGYFDKEDNVGVQSFTFCDFSNQDNAMVESFSCYSNTFRVNPIPVSNTKVNTDYSPIIISCLSNGKILSSKYPKAQFASISPLNDIPKSQIDSNLSAICLDSVFSGDISSEMYNRAKKDYGFNFQNNMSHFDKNSSLWNTWKWLRDSASIKKSGLLKVEKNIDLSYAGIYSIINLSKDYLPRLEENYSKYSKGQKIRFESRTPSSLLGSKNNSTFSLYKEHSISDLALNKSSNNSTQNLNTTQTTDQNKDSTYTPDASLPSGSSSIKILRKISLLMCGYDFSVPSLKLFLNM</sequence>
<accession>A0A1R1XNW9</accession>
<dbReference type="AlphaFoldDB" id="A0A1R1XNW9"/>
<comment type="caution">
    <text evidence="2">The sequence shown here is derived from an EMBL/GenBank/DDBJ whole genome shotgun (WGS) entry which is preliminary data.</text>
</comment>
<evidence type="ECO:0000256" key="1">
    <source>
        <dbReference type="SAM" id="MobiDB-lite"/>
    </source>
</evidence>
<dbReference type="Gene3D" id="2.130.10.10">
    <property type="entry name" value="YVTN repeat-like/Quinoprotein amine dehydrogenase"/>
    <property type="match status" value="1"/>
</dbReference>
<name>A0A1R1XNW9_9FUNG</name>
<dbReference type="STRING" id="133412.A0A1R1XNW9"/>
<dbReference type="OrthoDB" id="5584908at2759"/>
<feature type="compositionally biased region" description="Low complexity" evidence="1">
    <location>
        <begin position="546"/>
        <end position="569"/>
    </location>
</feature>
<dbReference type="SUPFAM" id="SSF50978">
    <property type="entry name" value="WD40 repeat-like"/>
    <property type="match status" value="1"/>
</dbReference>
<proteinExistence type="predicted"/>
<dbReference type="InterPro" id="IPR015943">
    <property type="entry name" value="WD40/YVTN_repeat-like_dom_sf"/>
</dbReference>
<organism evidence="2 3">
    <name type="scientific">Smittium culicis</name>
    <dbReference type="NCBI Taxonomy" id="133412"/>
    <lineage>
        <taxon>Eukaryota</taxon>
        <taxon>Fungi</taxon>
        <taxon>Fungi incertae sedis</taxon>
        <taxon>Zoopagomycota</taxon>
        <taxon>Kickxellomycotina</taxon>
        <taxon>Harpellomycetes</taxon>
        <taxon>Harpellales</taxon>
        <taxon>Legeriomycetaceae</taxon>
        <taxon>Smittium</taxon>
    </lineage>
</organism>
<gene>
    <name evidence="2" type="ORF">AYI70_g6671</name>
</gene>